<dbReference type="Pfam" id="PF00378">
    <property type="entry name" value="ECH_1"/>
    <property type="match status" value="1"/>
</dbReference>
<dbReference type="PANTHER" id="PTHR11941">
    <property type="entry name" value="ENOYL-COA HYDRATASE-RELATED"/>
    <property type="match status" value="1"/>
</dbReference>
<dbReference type="Proteomes" id="UP000285961">
    <property type="component" value="Unassembled WGS sequence"/>
</dbReference>
<comment type="similarity">
    <text evidence="1 2">Belongs to the enoyl-CoA hydratase/isomerase family.</text>
</comment>
<protein>
    <submittedName>
        <fullName evidence="3">Enoyl-CoA hydratase/isomerase family protein</fullName>
    </submittedName>
</protein>
<dbReference type="SUPFAM" id="SSF52096">
    <property type="entry name" value="ClpP/crotonase"/>
    <property type="match status" value="1"/>
</dbReference>
<sequence length="253" mass="27232">MGTGTVRTETFDEIAIVTLNKPPVNAIDLTLIHDAEKCLKSIEEDGKTLAVVITGSGKCFSAGLDLKTVPYYSQSEQRQMVEDLNRIVAWLYGFPLPIVTAINGHAIAGGFILAMSSDYRIGTSSSCKLGVTESRVGIPFPISTMEVMKGELAPAVSRRMILVGHTIGSEEALSQGVLDEIQTPDNVLPRAIAVAKDFASLPSEAYATIKRQLRAEALARMEDAMKTASDPLLRTWITDEGRVASAKHLASPD</sequence>
<dbReference type="Gene3D" id="3.90.226.10">
    <property type="entry name" value="2-enoyl-CoA Hydratase, Chain A, domain 1"/>
    <property type="match status" value="1"/>
</dbReference>
<dbReference type="AlphaFoldDB" id="A0A419F4C8"/>
<accession>A0A419F4C8</accession>
<dbReference type="CDD" id="cd06558">
    <property type="entry name" value="crotonase-like"/>
    <property type="match status" value="1"/>
</dbReference>
<comment type="caution">
    <text evidence="3">The sequence shown here is derived from an EMBL/GenBank/DDBJ whole genome shotgun (WGS) entry which is preliminary data.</text>
</comment>
<dbReference type="PROSITE" id="PS00166">
    <property type="entry name" value="ENOYL_COA_HYDRATASE"/>
    <property type="match status" value="1"/>
</dbReference>
<keyword evidence="3" id="KW-0413">Isomerase</keyword>
<name>A0A419F4C8_9BACT</name>
<gene>
    <name evidence="3" type="ORF">C4532_04775</name>
</gene>
<dbReference type="InterPro" id="IPR018376">
    <property type="entry name" value="Enoyl-CoA_hyd/isom_CS"/>
</dbReference>
<evidence type="ECO:0000256" key="1">
    <source>
        <dbReference type="ARBA" id="ARBA00005254"/>
    </source>
</evidence>
<evidence type="ECO:0000313" key="3">
    <source>
        <dbReference type="EMBL" id="RJP73319.1"/>
    </source>
</evidence>
<reference evidence="3 4" key="1">
    <citation type="journal article" date="2017" name="ISME J.">
        <title>Energy and carbon metabolisms in a deep terrestrial subsurface fluid microbial community.</title>
        <authorList>
            <person name="Momper L."/>
            <person name="Jungbluth S.P."/>
            <person name="Lee M.D."/>
            <person name="Amend J.P."/>
        </authorList>
    </citation>
    <scope>NUCLEOTIDE SEQUENCE [LARGE SCALE GENOMIC DNA]</scope>
    <source>
        <strain evidence="3">SURF_17</strain>
    </source>
</reference>
<dbReference type="PANTHER" id="PTHR11941:SF54">
    <property type="entry name" value="ENOYL-COA HYDRATASE, MITOCHONDRIAL"/>
    <property type="match status" value="1"/>
</dbReference>
<evidence type="ECO:0000313" key="4">
    <source>
        <dbReference type="Proteomes" id="UP000285961"/>
    </source>
</evidence>
<organism evidence="3 4">
    <name type="scientific">Candidatus Abyssobacteria bacterium SURF_17</name>
    <dbReference type="NCBI Taxonomy" id="2093361"/>
    <lineage>
        <taxon>Bacteria</taxon>
        <taxon>Pseudomonadati</taxon>
        <taxon>Candidatus Hydrogenedentota</taxon>
        <taxon>Candidatus Abyssobacteria</taxon>
    </lineage>
</organism>
<dbReference type="InterPro" id="IPR029045">
    <property type="entry name" value="ClpP/crotonase-like_dom_sf"/>
</dbReference>
<evidence type="ECO:0000256" key="2">
    <source>
        <dbReference type="RuleBase" id="RU003707"/>
    </source>
</evidence>
<dbReference type="GO" id="GO:0006635">
    <property type="term" value="P:fatty acid beta-oxidation"/>
    <property type="evidence" value="ECO:0007669"/>
    <property type="project" value="TreeGrafter"/>
</dbReference>
<proteinExistence type="inferred from homology"/>
<dbReference type="EMBL" id="QZKI01000029">
    <property type="protein sequence ID" value="RJP73319.1"/>
    <property type="molecule type" value="Genomic_DNA"/>
</dbReference>
<dbReference type="GO" id="GO:0016853">
    <property type="term" value="F:isomerase activity"/>
    <property type="evidence" value="ECO:0007669"/>
    <property type="project" value="UniProtKB-KW"/>
</dbReference>
<dbReference type="InterPro" id="IPR001753">
    <property type="entry name" value="Enoyl-CoA_hydra/iso"/>
</dbReference>